<dbReference type="InterPro" id="IPR026913">
    <property type="entry name" value="METTL24"/>
</dbReference>
<reference evidence="2" key="1">
    <citation type="submission" date="2022-06" db="EMBL/GenBank/DDBJ databases">
        <title>Helicobacter colisuis sp. nov.</title>
        <authorList>
            <person name="Papic B."/>
            <person name="Gruntar I."/>
        </authorList>
    </citation>
    <scope>NUCLEOTIDE SEQUENCE</scope>
    <source>
        <strain evidence="2">11154-15</strain>
    </source>
</reference>
<evidence type="ECO:0000313" key="2">
    <source>
        <dbReference type="EMBL" id="MCL9819798.1"/>
    </source>
</evidence>
<dbReference type="EMBL" id="JAMOKX010000005">
    <property type="protein sequence ID" value="MCL9819798.1"/>
    <property type="molecule type" value="Genomic_DNA"/>
</dbReference>
<accession>A0ABT0TV35</accession>
<dbReference type="GO" id="GO:0008168">
    <property type="term" value="F:methyltransferase activity"/>
    <property type="evidence" value="ECO:0007669"/>
    <property type="project" value="UniProtKB-KW"/>
</dbReference>
<sequence length="312" mass="36276">MESLEQILKEIKGEMIRSNQLNYQILMSNIIAHAEIDDRDKQILLLLLQDRDRNYVRINHNVECWNNIKRYLDLVKPIEMPLEKLVRVGGRRDGGYVMFKVGGGLFEGVDSKALSLGVSDYSPWDLEMAEMGFKVIEYDASIEKGPYNHPNITFHKKFIGTNNNSNTITLSQAIEDNYLDKSKANILQCDIENCEWEMLEGIDISLLSDYFTQIIFEFHGCNPEEQEGVELRTRLLKKINEYFVPIHTHLNNHGKIFYSNGFFWSTTIEVSYLRKDLLEKSTMLRYRKKGGNLEGLDYPVHPSNPEIPIRFE</sequence>
<dbReference type="PANTHER" id="PTHR32026:SF10">
    <property type="entry name" value="METHYLTRANSFERASE-LIKE PROTEIN 24-RELATED"/>
    <property type="match status" value="1"/>
</dbReference>
<evidence type="ECO:0000313" key="3">
    <source>
        <dbReference type="Proteomes" id="UP001057522"/>
    </source>
</evidence>
<proteinExistence type="predicted"/>
<keyword evidence="2" id="KW-0489">Methyltransferase</keyword>
<keyword evidence="3" id="KW-1185">Reference proteome</keyword>
<comment type="caution">
    <text evidence="2">The sequence shown here is derived from an EMBL/GenBank/DDBJ whole genome shotgun (WGS) entry which is preliminary data.</text>
</comment>
<dbReference type="RefSeq" id="WP_250604596.1">
    <property type="nucleotide sequence ID" value="NZ_JAMOKX010000005.1"/>
</dbReference>
<dbReference type="InterPro" id="IPR006342">
    <property type="entry name" value="FkbM_mtfrase"/>
</dbReference>
<dbReference type="Proteomes" id="UP001057522">
    <property type="component" value="Unassembled WGS sequence"/>
</dbReference>
<dbReference type="GO" id="GO:0032259">
    <property type="term" value="P:methylation"/>
    <property type="evidence" value="ECO:0007669"/>
    <property type="project" value="UniProtKB-KW"/>
</dbReference>
<evidence type="ECO:0000259" key="1">
    <source>
        <dbReference type="Pfam" id="PF05050"/>
    </source>
</evidence>
<feature type="domain" description="Methyltransferase FkbM" evidence="1">
    <location>
        <begin position="156"/>
        <end position="254"/>
    </location>
</feature>
<dbReference type="PANTHER" id="PTHR32026">
    <property type="entry name" value="METHYLTRANSFERASE-LIKE PROTEIN 24"/>
    <property type="match status" value="1"/>
</dbReference>
<organism evidence="2 3">
    <name type="scientific">Helicobacter colisuis</name>
    <dbReference type="NCBI Taxonomy" id="2949739"/>
    <lineage>
        <taxon>Bacteria</taxon>
        <taxon>Pseudomonadati</taxon>
        <taxon>Campylobacterota</taxon>
        <taxon>Epsilonproteobacteria</taxon>
        <taxon>Campylobacterales</taxon>
        <taxon>Helicobacteraceae</taxon>
        <taxon>Helicobacter</taxon>
    </lineage>
</organism>
<gene>
    <name evidence="2" type="ORF">NCR95_06430</name>
</gene>
<name>A0ABT0TV35_9HELI</name>
<protein>
    <submittedName>
        <fullName evidence="2">FkbM family methyltransferase</fullName>
    </submittedName>
</protein>
<dbReference type="Pfam" id="PF05050">
    <property type="entry name" value="Methyltransf_21"/>
    <property type="match status" value="1"/>
</dbReference>
<keyword evidence="2" id="KW-0808">Transferase</keyword>